<protein>
    <submittedName>
        <fullName evidence="1">Uncharacterized protein</fullName>
    </submittedName>
</protein>
<gene>
    <name evidence="1" type="ORF">O987_06950</name>
</gene>
<evidence type="ECO:0000313" key="2">
    <source>
        <dbReference type="Proteomes" id="UP000028782"/>
    </source>
</evidence>
<proteinExistence type="predicted"/>
<dbReference type="KEGG" id="ctes:O987_06950"/>
<name>A0A076PIU5_COMTE</name>
<reference evidence="1 2" key="1">
    <citation type="journal article" date="2014" name="Genome Announc.">
        <title>Complete Genome Sequence of Polychlorinated Biphenyl Degrader Comamonas testosteroni TK102 (NBRC 109938).</title>
        <authorList>
            <person name="Fukuda K."/>
            <person name="Hosoyama A."/>
            <person name="Tsuchikane K."/>
            <person name="Ohji S."/>
            <person name="Yamazoe A."/>
            <person name="Fujita N."/>
            <person name="Shintani M."/>
            <person name="Kimbara K."/>
        </authorList>
    </citation>
    <scope>NUCLEOTIDE SEQUENCE [LARGE SCALE GENOMIC DNA]</scope>
    <source>
        <strain evidence="1">TK102</strain>
    </source>
</reference>
<dbReference type="AlphaFoldDB" id="A0A076PIU5"/>
<organism evidence="1 2">
    <name type="scientific">Comamonas testosteroni TK102</name>
    <dbReference type="NCBI Taxonomy" id="1392005"/>
    <lineage>
        <taxon>Bacteria</taxon>
        <taxon>Pseudomonadati</taxon>
        <taxon>Pseudomonadota</taxon>
        <taxon>Betaproteobacteria</taxon>
        <taxon>Burkholderiales</taxon>
        <taxon>Comamonadaceae</taxon>
        <taxon>Comamonas</taxon>
    </lineage>
</organism>
<dbReference type="HOGENOM" id="CLU_3214893_0_0_4"/>
<sequence>MGETFLFISLGAIALAAAYCIGRVDGYWKRAEEERRDQAQKGQA</sequence>
<dbReference type="EMBL" id="CP006704">
    <property type="protein sequence ID" value="AIJ45533.1"/>
    <property type="molecule type" value="Genomic_DNA"/>
</dbReference>
<evidence type="ECO:0000313" key="1">
    <source>
        <dbReference type="EMBL" id="AIJ45533.1"/>
    </source>
</evidence>
<dbReference type="RefSeq" id="WP_268746946.1">
    <property type="nucleotide sequence ID" value="NZ_CP006704.1"/>
</dbReference>
<accession>A0A076PIU5</accession>
<dbReference type="Proteomes" id="UP000028782">
    <property type="component" value="Chromosome"/>
</dbReference>